<dbReference type="AlphaFoldDB" id="A0A645CYE0"/>
<accession>A0A645CYE0</accession>
<evidence type="ECO:0000313" key="1">
    <source>
        <dbReference type="EMBL" id="MPM81901.1"/>
    </source>
</evidence>
<reference evidence="1" key="1">
    <citation type="submission" date="2019-08" db="EMBL/GenBank/DDBJ databases">
        <authorList>
            <person name="Kucharzyk K."/>
            <person name="Murdoch R.W."/>
            <person name="Higgins S."/>
            <person name="Loffler F."/>
        </authorList>
    </citation>
    <scope>NUCLEOTIDE SEQUENCE</scope>
</reference>
<organism evidence="1">
    <name type="scientific">bioreactor metagenome</name>
    <dbReference type="NCBI Taxonomy" id="1076179"/>
    <lineage>
        <taxon>unclassified sequences</taxon>
        <taxon>metagenomes</taxon>
        <taxon>ecological metagenomes</taxon>
    </lineage>
</organism>
<comment type="caution">
    <text evidence="1">The sequence shown here is derived from an EMBL/GenBank/DDBJ whole genome shotgun (WGS) entry which is preliminary data.</text>
</comment>
<name>A0A645CYE0_9ZZZZ</name>
<proteinExistence type="predicted"/>
<sequence>MLGFPCATECVHGGGLARSGWADEDIEHLSRHGDSDQSVGLVVAEQPPLGVGATRDLLYRRERHRRPGQVAGAFEQPVFGRKLGL</sequence>
<dbReference type="EMBL" id="VSSQ01031126">
    <property type="protein sequence ID" value="MPM81901.1"/>
    <property type="molecule type" value="Genomic_DNA"/>
</dbReference>
<protein>
    <submittedName>
        <fullName evidence="1">Uncharacterized protein</fullName>
    </submittedName>
</protein>
<gene>
    <name evidence="1" type="ORF">SDC9_128958</name>
</gene>